<reference evidence="4" key="2">
    <citation type="journal article" date="2016" name="Genome Announc.">
        <title>Draft Genome Sequences of Two Novel Amoeba-Resistant Intranuclear Bacteria, 'Candidatus Berkiella cookevillensis' and 'Candidatus Berkiella aquae'.</title>
        <authorList>
            <person name="Mehari Y.T."/>
            <person name="Arivett B.A."/>
            <person name="Farone A.L."/>
            <person name="Gunderson J.H."/>
            <person name="Farone M.B."/>
        </authorList>
    </citation>
    <scope>NUCLEOTIDE SEQUENCE</scope>
    <source>
        <strain evidence="4">CC99</strain>
    </source>
</reference>
<protein>
    <submittedName>
        <fullName evidence="3">Spore Coat Protein U domain protein</fullName>
    </submittedName>
    <submittedName>
        <fullName evidence="4">Spore coat U domain-containing protein</fullName>
    </submittedName>
</protein>
<dbReference type="AlphaFoldDB" id="A0A0Q9YIQ1"/>
<name>A0A0Q9YIQ1_9GAMM</name>
<evidence type="ECO:0000256" key="1">
    <source>
        <dbReference type="SAM" id="SignalP"/>
    </source>
</evidence>
<dbReference type="PANTHER" id="PTHR37089">
    <property type="entry name" value="PROTEIN U-RELATED"/>
    <property type="match status" value="1"/>
</dbReference>
<dbReference type="SMART" id="SM00972">
    <property type="entry name" value="SCPU"/>
    <property type="match status" value="1"/>
</dbReference>
<dbReference type="PATRIC" id="fig|1590042.3.peg.2220"/>
<dbReference type="InterPro" id="IPR007893">
    <property type="entry name" value="Spore_coat_U/FanG"/>
</dbReference>
<evidence type="ECO:0000313" key="4">
    <source>
        <dbReference type="EMBL" id="MCS5707370.1"/>
    </source>
</evidence>
<keyword evidence="3" id="KW-0167">Capsid protein</keyword>
<keyword evidence="1" id="KW-0732">Signal</keyword>
<dbReference type="PANTHER" id="PTHR37089:SF4">
    <property type="entry name" value="EXPORTED PROTEIN"/>
    <property type="match status" value="1"/>
</dbReference>
<evidence type="ECO:0000313" key="3">
    <source>
        <dbReference type="EMBL" id="KRG17570.1"/>
    </source>
</evidence>
<gene>
    <name evidence="4" type="ORF">CC99x_000485</name>
    <name evidence="3" type="ORF">CC99x_02169</name>
</gene>
<dbReference type="EMBL" id="LKHV01000014">
    <property type="protein sequence ID" value="KRG17570.1"/>
    <property type="molecule type" value="Genomic_DNA"/>
</dbReference>
<reference evidence="4" key="3">
    <citation type="submission" date="2021-06" db="EMBL/GenBank/DDBJ databases">
        <title>Genomic Description and Analysis of Intracellular Bacteria, Candidatus Berkiella cookevillensis and Candidatus Berkiella aquae.</title>
        <authorList>
            <person name="Kidane D.T."/>
            <person name="Mehari Y.T."/>
            <person name="Rice F.C."/>
            <person name="Arivett B.A."/>
            <person name="Farone A.L."/>
            <person name="Berk S.G."/>
            <person name="Farone M.B."/>
        </authorList>
    </citation>
    <scope>NUCLEOTIDE SEQUENCE</scope>
    <source>
        <strain evidence="4">CC99</strain>
    </source>
</reference>
<feature type="domain" description="Spore coat protein U/FanG" evidence="2">
    <location>
        <begin position="26"/>
        <end position="162"/>
    </location>
</feature>
<evidence type="ECO:0000259" key="2">
    <source>
        <dbReference type="Pfam" id="PF05229"/>
    </source>
</evidence>
<keyword evidence="3" id="KW-0946">Virion</keyword>
<dbReference type="OrthoDB" id="129846at2"/>
<reference evidence="3" key="1">
    <citation type="submission" date="2015-09" db="EMBL/GenBank/DDBJ databases">
        <title>Draft Genome Sequences of Two Novel Amoeba-resistant Intranuclear Bacteria, Candidatus Berkiella cookevillensis and Candidatus Berkiella aquae.</title>
        <authorList>
            <person name="Mehari Y.T."/>
            <person name="Arivett B.A."/>
            <person name="Farone A.L."/>
            <person name="Gunderson J.H."/>
            <person name="Farone M.B."/>
        </authorList>
    </citation>
    <scope>NUCLEOTIDE SEQUENCE [LARGE SCALE GENOMIC DNA]</scope>
    <source>
        <strain evidence="3">CC99</strain>
    </source>
</reference>
<sequence length="165" mass="17033">MMPLWMKLFCTTAIGLFSMNALAATATSNFQVQATVSASCNIAANPLTFATPYDPTVGTQVDGQTTLDVTCTSATNYTVALNEGLGAGATVTTRKMTSGANTLDYTLFREAGRTSIWGTTTPTETVAGTGTGAAQTLPVYGRILSGQTSVPAGTYTDTVTATITF</sequence>
<dbReference type="STRING" id="437022.CC99x_02169"/>
<organism evidence="3">
    <name type="scientific">Candidatus Berkiella cookevillensis</name>
    <dbReference type="NCBI Taxonomy" id="437022"/>
    <lineage>
        <taxon>Bacteria</taxon>
        <taxon>Pseudomonadati</taxon>
        <taxon>Pseudomonadota</taxon>
        <taxon>Gammaproteobacteria</taxon>
        <taxon>Candidatus Berkiellales</taxon>
        <taxon>Candidatus Berkiellaceae</taxon>
        <taxon>Candidatus Berkiella</taxon>
    </lineage>
</organism>
<dbReference type="Proteomes" id="UP000051494">
    <property type="component" value="Unassembled WGS sequence"/>
</dbReference>
<feature type="chain" id="PRO_5043129714" evidence="1">
    <location>
        <begin position="24"/>
        <end position="165"/>
    </location>
</feature>
<proteinExistence type="predicted"/>
<dbReference type="InterPro" id="IPR053167">
    <property type="entry name" value="Spore_coat_component"/>
</dbReference>
<dbReference type="Pfam" id="PF05229">
    <property type="entry name" value="SCPU"/>
    <property type="match status" value="1"/>
</dbReference>
<feature type="signal peptide" evidence="1">
    <location>
        <begin position="1"/>
        <end position="23"/>
    </location>
</feature>
<dbReference type="RefSeq" id="WP_077065481.1">
    <property type="nucleotide sequence ID" value="NZ_LKHV02000001.1"/>
</dbReference>
<dbReference type="EMBL" id="LKHV02000001">
    <property type="protein sequence ID" value="MCS5707370.1"/>
    <property type="molecule type" value="Genomic_DNA"/>
</dbReference>
<comment type="caution">
    <text evidence="3">The sequence shown here is derived from an EMBL/GenBank/DDBJ whole genome shotgun (WGS) entry which is preliminary data.</text>
</comment>
<keyword evidence="5" id="KW-1185">Reference proteome</keyword>
<accession>A0A0Q9YIQ1</accession>
<evidence type="ECO:0000313" key="5">
    <source>
        <dbReference type="Proteomes" id="UP000051494"/>
    </source>
</evidence>